<comment type="caution">
    <text evidence="2">The sequence shown here is derived from an EMBL/GenBank/DDBJ whole genome shotgun (WGS) entry which is preliminary data.</text>
</comment>
<dbReference type="InterPro" id="IPR036866">
    <property type="entry name" value="RibonucZ/Hydroxyglut_hydro"/>
</dbReference>
<evidence type="ECO:0000259" key="1">
    <source>
        <dbReference type="SMART" id="SM00849"/>
    </source>
</evidence>
<accession>A0A9P4UPX7</accession>
<dbReference type="SMART" id="SM00849">
    <property type="entry name" value="Lactamase_B"/>
    <property type="match status" value="1"/>
</dbReference>
<name>A0A9P4UPX7_9PEZI</name>
<protein>
    <recommendedName>
        <fullName evidence="1">Metallo-beta-lactamase domain-containing protein</fullName>
    </recommendedName>
</protein>
<dbReference type="AlphaFoldDB" id="A0A9P4UPX7"/>
<dbReference type="PANTHER" id="PTHR42951:SF4">
    <property type="entry name" value="ACYL-COENZYME A THIOESTERASE MBLAC2"/>
    <property type="match status" value="1"/>
</dbReference>
<keyword evidence="3" id="KW-1185">Reference proteome</keyword>
<feature type="domain" description="Metallo-beta-lactamase" evidence="1">
    <location>
        <begin position="36"/>
        <end position="266"/>
    </location>
</feature>
<dbReference type="Proteomes" id="UP000799441">
    <property type="component" value="Unassembled WGS sequence"/>
</dbReference>
<dbReference type="OrthoDB" id="3341310at2759"/>
<dbReference type="EMBL" id="MU003795">
    <property type="protein sequence ID" value="KAF2720901.1"/>
    <property type="molecule type" value="Genomic_DNA"/>
</dbReference>
<sequence>MGPCTARFQLPNTASFSTKRVNKTTFVVTEDDALDQYPLIYVKIHPKAPVIILSDTGCDEPSERKKSARWIHLRDYLERCPVFVNGRQPLNPNGQRKYVIIFTHCHFDHIGGIEQFLKGGTTDIVASAAGRDFVESDLAGHSLFDYRGVPVPQYQVTLWAQPFERLIYPLRSPNDTEARTSSGDTTDLGITIIQTPGHTPDELAWYDHDEMHLYVGDSFYEEGKHGVPVVWTKHGNMIEWYFSMQKLLYFVRSENERARAVAEAAEASEEDGWTEVARQVKVGCGHETSSVDGEEILLDLEKLWWAIEEGKVPIVRSEMFMGEFSHTWREKGEGVRMSFLAPARLMDEARKFFKGS</sequence>
<dbReference type="Pfam" id="PF00753">
    <property type="entry name" value="Lactamase_B"/>
    <property type="match status" value="1"/>
</dbReference>
<gene>
    <name evidence="2" type="ORF">K431DRAFT_248299</name>
</gene>
<dbReference type="Gene3D" id="3.60.15.10">
    <property type="entry name" value="Ribonuclease Z/Hydroxyacylglutathione hydrolase-like"/>
    <property type="match status" value="1"/>
</dbReference>
<proteinExistence type="predicted"/>
<dbReference type="InterPro" id="IPR001279">
    <property type="entry name" value="Metallo-B-lactamas"/>
</dbReference>
<dbReference type="SUPFAM" id="SSF56281">
    <property type="entry name" value="Metallo-hydrolase/oxidoreductase"/>
    <property type="match status" value="1"/>
</dbReference>
<reference evidence="2" key="1">
    <citation type="journal article" date="2020" name="Stud. Mycol.">
        <title>101 Dothideomycetes genomes: a test case for predicting lifestyles and emergence of pathogens.</title>
        <authorList>
            <person name="Haridas S."/>
            <person name="Albert R."/>
            <person name="Binder M."/>
            <person name="Bloem J."/>
            <person name="Labutti K."/>
            <person name="Salamov A."/>
            <person name="Andreopoulos B."/>
            <person name="Baker S."/>
            <person name="Barry K."/>
            <person name="Bills G."/>
            <person name="Bluhm B."/>
            <person name="Cannon C."/>
            <person name="Castanera R."/>
            <person name="Culley D."/>
            <person name="Daum C."/>
            <person name="Ezra D."/>
            <person name="Gonzalez J."/>
            <person name="Henrissat B."/>
            <person name="Kuo A."/>
            <person name="Liang C."/>
            <person name="Lipzen A."/>
            <person name="Lutzoni F."/>
            <person name="Magnuson J."/>
            <person name="Mondo S."/>
            <person name="Nolan M."/>
            <person name="Ohm R."/>
            <person name="Pangilinan J."/>
            <person name="Park H.-J."/>
            <person name="Ramirez L."/>
            <person name="Alfaro M."/>
            <person name="Sun H."/>
            <person name="Tritt A."/>
            <person name="Yoshinaga Y."/>
            <person name="Zwiers L.-H."/>
            <person name="Turgeon B."/>
            <person name="Goodwin S."/>
            <person name="Spatafora J."/>
            <person name="Crous P."/>
            <person name="Grigoriev I."/>
        </authorList>
    </citation>
    <scope>NUCLEOTIDE SEQUENCE</scope>
    <source>
        <strain evidence="2">CBS 116435</strain>
    </source>
</reference>
<evidence type="ECO:0000313" key="3">
    <source>
        <dbReference type="Proteomes" id="UP000799441"/>
    </source>
</evidence>
<dbReference type="PANTHER" id="PTHR42951">
    <property type="entry name" value="METALLO-BETA-LACTAMASE DOMAIN-CONTAINING"/>
    <property type="match status" value="1"/>
</dbReference>
<dbReference type="InterPro" id="IPR050855">
    <property type="entry name" value="NDM-1-like"/>
</dbReference>
<evidence type="ECO:0000313" key="2">
    <source>
        <dbReference type="EMBL" id="KAF2720901.1"/>
    </source>
</evidence>
<organism evidence="2 3">
    <name type="scientific">Polychaeton citri CBS 116435</name>
    <dbReference type="NCBI Taxonomy" id="1314669"/>
    <lineage>
        <taxon>Eukaryota</taxon>
        <taxon>Fungi</taxon>
        <taxon>Dikarya</taxon>
        <taxon>Ascomycota</taxon>
        <taxon>Pezizomycotina</taxon>
        <taxon>Dothideomycetes</taxon>
        <taxon>Dothideomycetidae</taxon>
        <taxon>Capnodiales</taxon>
        <taxon>Capnodiaceae</taxon>
        <taxon>Polychaeton</taxon>
    </lineage>
</organism>